<protein>
    <submittedName>
        <fullName evidence="3">Uncharacterized protein</fullName>
    </submittedName>
</protein>
<keyword evidence="1" id="KW-0812">Transmembrane</keyword>
<proteinExistence type="predicted"/>
<dbReference type="AlphaFoldDB" id="A0A372KK11"/>
<dbReference type="EMBL" id="QVQY01000045">
    <property type="protein sequence ID" value="RFU50112.1"/>
    <property type="molecule type" value="Genomic_DNA"/>
</dbReference>
<dbReference type="EMBL" id="QVQZ01000046">
    <property type="protein sequence ID" value="RFU52264.1"/>
    <property type="molecule type" value="Genomic_DNA"/>
</dbReference>
<name>A0A372KK11_9STRE</name>
<gene>
    <name evidence="2" type="ORF">DDV22_10425</name>
    <name evidence="3" type="ORF">DDV23_10650</name>
</gene>
<keyword evidence="1" id="KW-0472">Membrane</keyword>
<accession>A0A372KK11</accession>
<evidence type="ECO:0000313" key="4">
    <source>
        <dbReference type="Proteomes" id="UP000262901"/>
    </source>
</evidence>
<dbReference type="Proteomes" id="UP000264056">
    <property type="component" value="Unassembled WGS sequence"/>
</dbReference>
<dbReference type="OrthoDB" id="2243918at2"/>
<reference evidence="2 5" key="1">
    <citation type="submission" date="2018-08" db="EMBL/GenBank/DDBJ databases">
        <title>Draft genome of Streptococcus sp .nov. Z2.</title>
        <authorList>
            <person name="Tian Z."/>
        </authorList>
    </citation>
    <scope>NUCLEOTIDE SEQUENCE [LARGE SCALE GENOMIC DNA]</scope>
    <source>
        <strain evidence="2 5">Z2</strain>
    </source>
</reference>
<keyword evidence="1" id="KW-1133">Transmembrane helix</keyword>
<evidence type="ECO:0000313" key="3">
    <source>
        <dbReference type="EMBL" id="RFU52264.1"/>
    </source>
</evidence>
<evidence type="ECO:0000313" key="5">
    <source>
        <dbReference type="Proteomes" id="UP000264056"/>
    </source>
</evidence>
<comment type="caution">
    <text evidence="3">The sequence shown here is derived from an EMBL/GenBank/DDBJ whole genome shotgun (WGS) entry which is preliminary data.</text>
</comment>
<reference evidence="3 4" key="2">
    <citation type="submission" date="2018-08" db="EMBL/GenBank/DDBJ databases">
        <title>Draft genome of Streptococcus sp. nov. Z1.</title>
        <authorList>
            <person name="Tian Z."/>
        </authorList>
    </citation>
    <scope>NUCLEOTIDE SEQUENCE [LARGE SCALE GENOMIC DNA]</scope>
    <source>
        <strain evidence="3">Z1</strain>
        <strain evidence="4">Z1(2018)</strain>
    </source>
</reference>
<feature type="transmembrane region" description="Helical" evidence="1">
    <location>
        <begin position="6"/>
        <end position="25"/>
    </location>
</feature>
<organism evidence="3 4">
    <name type="scientific">Streptococcus chenjunshii</name>
    <dbReference type="NCBI Taxonomy" id="2173853"/>
    <lineage>
        <taxon>Bacteria</taxon>
        <taxon>Bacillati</taxon>
        <taxon>Bacillota</taxon>
        <taxon>Bacilli</taxon>
        <taxon>Lactobacillales</taxon>
        <taxon>Streptococcaceae</taxon>
        <taxon>Streptococcus</taxon>
    </lineage>
</organism>
<evidence type="ECO:0000256" key="1">
    <source>
        <dbReference type="SAM" id="Phobius"/>
    </source>
</evidence>
<evidence type="ECO:0000313" key="2">
    <source>
        <dbReference type="EMBL" id="RFU50112.1"/>
    </source>
</evidence>
<keyword evidence="5" id="KW-1185">Reference proteome</keyword>
<sequence length="70" mass="7174">MGTVSGATVGAVAGFIVGVAGSMIFDWGYDNFKDDIVNTGEQFIDDVSQTLNEVGDAVSGFFSGLGSAFN</sequence>
<dbReference type="Proteomes" id="UP000262901">
    <property type="component" value="Unassembled WGS sequence"/>
</dbReference>